<proteinExistence type="inferred from homology"/>
<evidence type="ECO:0000313" key="6">
    <source>
        <dbReference type="EMBL" id="USW48135.1"/>
    </source>
</evidence>
<evidence type="ECO:0000256" key="5">
    <source>
        <dbReference type="SAM" id="MobiDB-lite"/>
    </source>
</evidence>
<dbReference type="Pfam" id="PF02458">
    <property type="entry name" value="Transferase"/>
    <property type="match status" value="1"/>
</dbReference>
<evidence type="ECO:0000256" key="2">
    <source>
        <dbReference type="ARBA" id="ARBA00009861"/>
    </source>
</evidence>
<keyword evidence="3 6" id="KW-0808">Transferase</keyword>
<reference evidence="6" key="1">
    <citation type="submission" date="2022-06" db="EMBL/GenBank/DDBJ databases">
        <title>Complete genome sequences of two strains of the flax pathogen Septoria linicola.</title>
        <authorList>
            <person name="Lapalu N."/>
            <person name="Simon A."/>
            <person name="Demenou B."/>
            <person name="Paumier D."/>
            <person name="Guillot M.-P."/>
            <person name="Gout L."/>
            <person name="Valade R."/>
        </authorList>
    </citation>
    <scope>NUCLEOTIDE SEQUENCE</scope>
    <source>
        <strain evidence="6">SE15195</strain>
    </source>
</reference>
<dbReference type="Proteomes" id="UP001056384">
    <property type="component" value="Chromosome 1"/>
</dbReference>
<dbReference type="PANTHER" id="PTHR31896">
    <property type="entry name" value="FAMILY REGULATORY PROTEIN, PUTATIVE (AFU_ORTHOLOGUE AFUA_3G14730)-RELATED"/>
    <property type="match status" value="1"/>
</dbReference>
<protein>
    <submittedName>
        <fullName evidence="6">Transferase</fullName>
    </submittedName>
</protein>
<evidence type="ECO:0000256" key="4">
    <source>
        <dbReference type="ARBA" id="ARBA00023315"/>
    </source>
</evidence>
<accession>A0A9Q9EEQ8</accession>
<dbReference type="GO" id="GO:0016746">
    <property type="term" value="F:acyltransferase activity"/>
    <property type="evidence" value="ECO:0007669"/>
    <property type="project" value="UniProtKB-KW"/>
</dbReference>
<gene>
    <name evidence="6" type="ORF">Slin15195_G014540</name>
</gene>
<evidence type="ECO:0000256" key="3">
    <source>
        <dbReference type="ARBA" id="ARBA00022679"/>
    </source>
</evidence>
<dbReference type="Gene3D" id="3.30.559.10">
    <property type="entry name" value="Chloramphenicol acetyltransferase-like domain"/>
    <property type="match status" value="2"/>
</dbReference>
<sequence>MLKEHLTSEKQLAAQVCYEVKDGDEVTPFHFLDKDPEYQSCVALLSLRFDAVLDTKRMREALEQVFQLEQWQPLGARIRRNKEGKLEHHIPAQYDEERAAFTWSVEHHNTCISDHVIASKIPASGSRSVPTMYTDIEDWKLFLYPKDRLPWKLEHFLEKDISPISIQIHAFDDATLLTLGFHHCVLDAIGGSHLFQTWAAILANKRGDIKPFRAECERDVVQDIIDSGRTQPEKYLFHDRRLKGLSLVLFFLSLIWEWLLYRAQDWRTICLPASFVSDLKTQAIAEVDGEFLSEGDVLSAWRNRLIANALKLKPDKNVLMLQYYTLYGVLDELPAGKAHTGNSIAKMFAMMTVEEMLNNSLGKVALRVRKGLSQQRTRKQAEAFLSLQAKHSVMLFGPGSQIMMGTSNMSRAGLFKVDFSSVVLPTSDIDEKDGDSSYSSGSETTNFEGGNSGKGTPACVHTDFYVGVPFSLRNVGPIIGKDADGNWWLSWVMRSSAWNEVEKELARTGGVKVL</sequence>
<keyword evidence="4" id="KW-0012">Acyltransferase</keyword>
<comment type="pathway">
    <text evidence="1">Secondary metabolite biosynthesis.</text>
</comment>
<keyword evidence="7" id="KW-1185">Reference proteome</keyword>
<dbReference type="PANTHER" id="PTHR31896:SF69">
    <property type="entry name" value="FAMILY REGULATORY PROTEIN, PUTATIVE (AFU_ORTHOLOGUE AFUA_3G14730)-RELATED"/>
    <property type="match status" value="1"/>
</dbReference>
<feature type="region of interest" description="Disordered" evidence="5">
    <location>
        <begin position="428"/>
        <end position="453"/>
    </location>
</feature>
<evidence type="ECO:0000313" key="7">
    <source>
        <dbReference type="Proteomes" id="UP001056384"/>
    </source>
</evidence>
<evidence type="ECO:0000256" key="1">
    <source>
        <dbReference type="ARBA" id="ARBA00005179"/>
    </source>
</evidence>
<comment type="similarity">
    <text evidence="2">Belongs to the plant acyltransferase family.</text>
</comment>
<dbReference type="EMBL" id="CP099418">
    <property type="protein sequence ID" value="USW48135.1"/>
    <property type="molecule type" value="Genomic_DNA"/>
</dbReference>
<dbReference type="InterPro" id="IPR023213">
    <property type="entry name" value="CAT-like_dom_sf"/>
</dbReference>
<dbReference type="InterPro" id="IPR051283">
    <property type="entry name" value="Sec_Metabolite_Acyltrans"/>
</dbReference>
<name>A0A9Q9EEQ8_9PEZI</name>
<organism evidence="6 7">
    <name type="scientific">Septoria linicola</name>
    <dbReference type="NCBI Taxonomy" id="215465"/>
    <lineage>
        <taxon>Eukaryota</taxon>
        <taxon>Fungi</taxon>
        <taxon>Dikarya</taxon>
        <taxon>Ascomycota</taxon>
        <taxon>Pezizomycotina</taxon>
        <taxon>Dothideomycetes</taxon>
        <taxon>Dothideomycetidae</taxon>
        <taxon>Mycosphaerellales</taxon>
        <taxon>Mycosphaerellaceae</taxon>
        <taxon>Septoria</taxon>
    </lineage>
</organism>
<feature type="compositionally biased region" description="Polar residues" evidence="5">
    <location>
        <begin position="436"/>
        <end position="449"/>
    </location>
</feature>
<dbReference type="AlphaFoldDB" id="A0A9Q9EEQ8"/>